<gene>
    <name evidence="7 8" type="primary">mltG</name>
    <name evidence="8" type="ORF">OS242_10270</name>
</gene>
<dbReference type="InterPro" id="IPR003770">
    <property type="entry name" value="MLTG-like"/>
</dbReference>
<keyword evidence="6 7" id="KW-0961">Cell wall biogenesis/degradation</keyword>
<dbReference type="HAMAP" id="MF_02065">
    <property type="entry name" value="MltG"/>
    <property type="match status" value="1"/>
</dbReference>
<organism evidence="8 9">
    <name type="scientific">Tumebacillus lacus</name>
    <dbReference type="NCBI Taxonomy" id="2995335"/>
    <lineage>
        <taxon>Bacteria</taxon>
        <taxon>Bacillati</taxon>
        <taxon>Bacillota</taxon>
        <taxon>Bacilli</taxon>
        <taxon>Bacillales</taxon>
        <taxon>Alicyclobacillaceae</taxon>
        <taxon>Tumebacillus</taxon>
    </lineage>
</organism>
<dbReference type="RefSeq" id="WP_267151595.1">
    <property type="nucleotide sequence ID" value="NZ_JAPMLT010000004.1"/>
</dbReference>
<dbReference type="EC" id="4.2.2.29" evidence="7"/>
<dbReference type="CDD" id="cd08010">
    <property type="entry name" value="MltG_like"/>
    <property type="match status" value="1"/>
</dbReference>
<dbReference type="PANTHER" id="PTHR30518:SF2">
    <property type="entry name" value="ENDOLYTIC MUREIN TRANSGLYCOSYLASE"/>
    <property type="match status" value="1"/>
</dbReference>
<dbReference type="Proteomes" id="UP001208017">
    <property type="component" value="Unassembled WGS sequence"/>
</dbReference>
<dbReference type="Gene3D" id="3.30.160.60">
    <property type="entry name" value="Classic Zinc Finger"/>
    <property type="match status" value="1"/>
</dbReference>
<evidence type="ECO:0000256" key="3">
    <source>
        <dbReference type="ARBA" id="ARBA00022989"/>
    </source>
</evidence>
<evidence type="ECO:0000313" key="9">
    <source>
        <dbReference type="Proteomes" id="UP001208017"/>
    </source>
</evidence>
<accession>A0ABT3X0B6</accession>
<reference evidence="8 9" key="1">
    <citation type="submission" date="2022-11" db="EMBL/GenBank/DDBJ databases">
        <title>Study of microbial diversity in lake waters.</title>
        <authorList>
            <person name="Zhang J."/>
        </authorList>
    </citation>
    <scope>NUCLEOTIDE SEQUENCE [LARGE SCALE GENOMIC DNA]</scope>
    <source>
        <strain evidence="8 9">DT12</strain>
    </source>
</reference>
<comment type="similarity">
    <text evidence="7">Belongs to the transglycosylase MltG family.</text>
</comment>
<evidence type="ECO:0000256" key="6">
    <source>
        <dbReference type="ARBA" id="ARBA00023316"/>
    </source>
</evidence>
<proteinExistence type="inferred from homology"/>
<keyword evidence="2 7" id="KW-0812">Transmembrane</keyword>
<comment type="function">
    <text evidence="7">Functions as a peptidoglycan terminase that cleaves nascent peptidoglycan strands endolytically to terminate their elongation.</text>
</comment>
<evidence type="ECO:0000256" key="4">
    <source>
        <dbReference type="ARBA" id="ARBA00023136"/>
    </source>
</evidence>
<dbReference type="Pfam" id="PF02618">
    <property type="entry name" value="YceG"/>
    <property type="match status" value="1"/>
</dbReference>
<dbReference type="PANTHER" id="PTHR30518">
    <property type="entry name" value="ENDOLYTIC MUREIN TRANSGLYCOSYLASE"/>
    <property type="match status" value="1"/>
</dbReference>
<protein>
    <recommendedName>
        <fullName evidence="7">Endolytic murein transglycosylase</fullName>
        <ecNumber evidence="7">4.2.2.29</ecNumber>
    </recommendedName>
    <alternativeName>
        <fullName evidence="7">Peptidoglycan lytic transglycosylase</fullName>
    </alternativeName>
    <alternativeName>
        <fullName evidence="7">Peptidoglycan polymerization terminase</fullName>
    </alternativeName>
</protein>
<keyword evidence="3 7" id="KW-1133">Transmembrane helix</keyword>
<comment type="caution">
    <text evidence="8">The sequence shown here is derived from an EMBL/GenBank/DDBJ whole genome shotgun (WGS) entry which is preliminary data.</text>
</comment>
<dbReference type="NCBIfam" id="TIGR00247">
    <property type="entry name" value="endolytic transglycosylase MltG"/>
    <property type="match status" value="1"/>
</dbReference>
<keyword evidence="5 7" id="KW-0456">Lyase</keyword>
<evidence type="ECO:0000256" key="5">
    <source>
        <dbReference type="ARBA" id="ARBA00023239"/>
    </source>
</evidence>
<evidence type="ECO:0000313" key="8">
    <source>
        <dbReference type="EMBL" id="MCX7570348.1"/>
    </source>
</evidence>
<evidence type="ECO:0000256" key="2">
    <source>
        <dbReference type="ARBA" id="ARBA00022692"/>
    </source>
</evidence>
<feature type="site" description="Important for catalytic activity" evidence="7">
    <location>
        <position position="228"/>
    </location>
</feature>
<evidence type="ECO:0000256" key="1">
    <source>
        <dbReference type="ARBA" id="ARBA00022475"/>
    </source>
</evidence>
<evidence type="ECO:0000256" key="7">
    <source>
        <dbReference type="HAMAP-Rule" id="MF_02065"/>
    </source>
</evidence>
<dbReference type="Gene3D" id="3.30.1490.480">
    <property type="entry name" value="Endolytic murein transglycosylase"/>
    <property type="match status" value="2"/>
</dbReference>
<keyword evidence="9" id="KW-1185">Reference proteome</keyword>
<sequence>MKSKFMKIGWYVFAAGILLLGGGLFYVQSQFQPPSDSGQAVEITVPEGAGAEDVGVQLKEKELIKNAKFFSLYLRFEGQSGLLKTGKYYLRQGMTMEEIARVLVEGDASYNTVQFTVPEGLTLEQIAEALDKQGLVKKDDFLKEADSGQFDYDFVKEIPQNEAVEHRLEGYLFPETYEVFKEADAHQLIDTMLKQTAAVFTPEWREQMKARGLSVHQALTVASLIEREAQAAKERPMIAGVIDNRLKAPMKLQIDATIQFALGKQKETLLYADLEIESPYNTYKYEGLPPGPIASPGRDSIKAALYPTQHEFLFYVTKNDGTGEHYFAKTFAEHEQNIAKSGL</sequence>
<name>A0ABT3X0B6_9BACL</name>
<keyword evidence="4 7" id="KW-0472">Membrane</keyword>
<comment type="catalytic activity">
    <reaction evidence="7">
        <text>a peptidoglycan chain = a peptidoglycan chain with N-acetyl-1,6-anhydromuramyl-[peptide] at the reducing end + a peptidoglycan chain with N-acetylglucosamine at the non-reducing end.</text>
        <dbReference type="EC" id="4.2.2.29"/>
    </reaction>
</comment>
<dbReference type="EMBL" id="JAPMLT010000004">
    <property type="protein sequence ID" value="MCX7570348.1"/>
    <property type="molecule type" value="Genomic_DNA"/>
</dbReference>
<keyword evidence="1 7" id="KW-1003">Cell membrane</keyword>